<gene>
    <name evidence="1" type="ORF">MSG28_014950</name>
</gene>
<organism evidence="1 2">
    <name type="scientific">Choristoneura fumiferana</name>
    <name type="common">Spruce budworm moth</name>
    <name type="synonym">Archips fumiferana</name>
    <dbReference type="NCBI Taxonomy" id="7141"/>
    <lineage>
        <taxon>Eukaryota</taxon>
        <taxon>Metazoa</taxon>
        <taxon>Ecdysozoa</taxon>
        <taxon>Arthropoda</taxon>
        <taxon>Hexapoda</taxon>
        <taxon>Insecta</taxon>
        <taxon>Pterygota</taxon>
        <taxon>Neoptera</taxon>
        <taxon>Endopterygota</taxon>
        <taxon>Lepidoptera</taxon>
        <taxon>Glossata</taxon>
        <taxon>Ditrysia</taxon>
        <taxon>Tortricoidea</taxon>
        <taxon>Tortricidae</taxon>
        <taxon>Tortricinae</taxon>
        <taxon>Choristoneura</taxon>
    </lineage>
</organism>
<accession>A0ACC0KY89</accession>
<reference evidence="1 2" key="1">
    <citation type="journal article" date="2022" name="Genome Biol. Evol.">
        <title>The Spruce Budworm Genome: Reconstructing the Evolutionary History of Antifreeze Proteins.</title>
        <authorList>
            <person name="Beliveau C."/>
            <person name="Gagne P."/>
            <person name="Picq S."/>
            <person name="Vernygora O."/>
            <person name="Keeling C.I."/>
            <person name="Pinkney K."/>
            <person name="Doucet D."/>
            <person name="Wen F."/>
            <person name="Johnston J.S."/>
            <person name="Maaroufi H."/>
            <person name="Boyle B."/>
            <person name="Laroche J."/>
            <person name="Dewar K."/>
            <person name="Juretic N."/>
            <person name="Blackburn G."/>
            <person name="Nisole A."/>
            <person name="Brunet B."/>
            <person name="Brandao M."/>
            <person name="Lumley L."/>
            <person name="Duan J."/>
            <person name="Quan G."/>
            <person name="Lucarotti C.J."/>
            <person name="Roe A.D."/>
            <person name="Sperling F.A.H."/>
            <person name="Levesque R.C."/>
            <person name="Cusson M."/>
        </authorList>
    </citation>
    <scope>NUCLEOTIDE SEQUENCE [LARGE SCALE GENOMIC DNA]</scope>
    <source>
        <strain evidence="1">Glfc:IPQL:Cfum</strain>
    </source>
</reference>
<protein>
    <submittedName>
        <fullName evidence="1">Uncharacterized protein</fullName>
    </submittedName>
</protein>
<keyword evidence="2" id="KW-1185">Reference proteome</keyword>
<evidence type="ECO:0000313" key="1">
    <source>
        <dbReference type="EMBL" id="KAI8441329.1"/>
    </source>
</evidence>
<proteinExistence type="predicted"/>
<evidence type="ECO:0000313" key="2">
    <source>
        <dbReference type="Proteomes" id="UP001064048"/>
    </source>
</evidence>
<dbReference type="Proteomes" id="UP001064048">
    <property type="component" value="Chromosome 27"/>
</dbReference>
<sequence length="371" mass="40004">MASKIVLFVLVVTIYKAKTSTTASTSSSNAQSASNTQATSQSQTGSVQQKGQYQNSGYSIPIPRPSVQVSPTPQIQTSPAQLIQPSLTGPASVITSPVSSITIPPSTSTTVFDHSLCNSLANALQMMIANEFINSAINNNIIKEGIQIPVVETVVPTFDLATFLKGLNAQQAPSQPETPQSDTDQYDWTAIQNFLNKQGQDEKPVTEATAPTDVANLRSYYQQYGQTAKQINQQQTNSQNTPQVTDSQTYSPQQAVTDNQSPQAYPSQTSYDSALETLAAYFGCNVSDLSSNSYPSVPQIAFPEEIPAQLICNYGYMPTAVPVVSFSVQPLNAGDSNFIVGWIVEPRLGDDVPWDPWVFDDVAGKLLAEEL</sequence>
<name>A0ACC0KY89_CHOFU</name>
<comment type="caution">
    <text evidence="1">The sequence shown here is derived from an EMBL/GenBank/DDBJ whole genome shotgun (WGS) entry which is preliminary data.</text>
</comment>
<dbReference type="EMBL" id="CM046127">
    <property type="protein sequence ID" value="KAI8441329.1"/>
    <property type="molecule type" value="Genomic_DNA"/>
</dbReference>